<evidence type="ECO:0000313" key="1">
    <source>
        <dbReference type="EMBL" id="CZT53320.1"/>
    </source>
</evidence>
<accession>A0A1E1MW69</accession>
<keyword evidence="2" id="KW-1185">Reference proteome</keyword>
<name>A0A1E1MW69_RHYSE</name>
<proteinExistence type="predicted"/>
<dbReference type="EMBL" id="FJVC01000721">
    <property type="protein sequence ID" value="CZT53320.1"/>
    <property type="molecule type" value="Genomic_DNA"/>
</dbReference>
<dbReference type="AlphaFoldDB" id="A0A1E1MW69"/>
<gene>
    <name evidence="1" type="ORF">RSE6_14808</name>
</gene>
<protein>
    <submittedName>
        <fullName evidence="1">Uncharacterized protein</fullName>
    </submittedName>
</protein>
<evidence type="ECO:0000313" key="2">
    <source>
        <dbReference type="Proteomes" id="UP000177625"/>
    </source>
</evidence>
<organism evidence="1 2">
    <name type="scientific">Rhynchosporium secalis</name>
    <name type="common">Barley scald fungus</name>
    <dbReference type="NCBI Taxonomy" id="38038"/>
    <lineage>
        <taxon>Eukaryota</taxon>
        <taxon>Fungi</taxon>
        <taxon>Dikarya</taxon>
        <taxon>Ascomycota</taxon>
        <taxon>Pezizomycotina</taxon>
        <taxon>Leotiomycetes</taxon>
        <taxon>Helotiales</taxon>
        <taxon>Ploettnerulaceae</taxon>
        <taxon>Rhynchosporium</taxon>
    </lineage>
</organism>
<sequence>MSVGWTQAQIALQLNLTRDQVSYAISTRLTPQHHLRGRKAHLNTPQRKRLIEWVTTSRINRRTPWVEIPSILKWNVGLFAIRTAVKKGGLLDESHAENLTFLMITKSRDFRDYRA</sequence>
<dbReference type="Proteomes" id="UP000177625">
    <property type="component" value="Unassembled WGS sequence"/>
</dbReference>
<reference evidence="2" key="1">
    <citation type="submission" date="2016-03" db="EMBL/GenBank/DDBJ databases">
        <authorList>
            <person name="Guldener U."/>
        </authorList>
    </citation>
    <scope>NUCLEOTIDE SEQUENCE [LARGE SCALE GENOMIC DNA]</scope>
</reference>